<organism evidence="11 12">
    <name type="scientific">Podila minutissima</name>
    <dbReference type="NCBI Taxonomy" id="64525"/>
    <lineage>
        <taxon>Eukaryota</taxon>
        <taxon>Fungi</taxon>
        <taxon>Fungi incertae sedis</taxon>
        <taxon>Mucoromycota</taxon>
        <taxon>Mortierellomycotina</taxon>
        <taxon>Mortierellomycetes</taxon>
        <taxon>Mortierellales</taxon>
        <taxon>Mortierellaceae</taxon>
        <taxon>Podila</taxon>
    </lineage>
</organism>
<evidence type="ECO:0000256" key="9">
    <source>
        <dbReference type="SAM" id="Phobius"/>
    </source>
</evidence>
<dbReference type="GO" id="GO:0006542">
    <property type="term" value="P:glutamine biosynthetic process"/>
    <property type="evidence" value="ECO:0007669"/>
    <property type="project" value="InterPro"/>
</dbReference>
<evidence type="ECO:0000256" key="5">
    <source>
        <dbReference type="ARBA" id="ARBA00022840"/>
    </source>
</evidence>
<dbReference type="SMART" id="SM01230">
    <property type="entry name" value="Gln-synt_C"/>
    <property type="match status" value="1"/>
</dbReference>
<dbReference type="SUPFAM" id="SSF54368">
    <property type="entry name" value="Glutamine synthetase, N-terminal domain"/>
    <property type="match status" value="1"/>
</dbReference>
<keyword evidence="9" id="KW-0472">Membrane</keyword>
<dbReference type="FunFam" id="3.30.590.10:FF:000005">
    <property type="entry name" value="Probable glutamine synthetase"/>
    <property type="match status" value="1"/>
</dbReference>
<evidence type="ECO:0000256" key="4">
    <source>
        <dbReference type="ARBA" id="ARBA00022741"/>
    </source>
</evidence>
<keyword evidence="3" id="KW-0436">Ligase</keyword>
<dbReference type="GO" id="GO:0006576">
    <property type="term" value="P:biogenic amine metabolic process"/>
    <property type="evidence" value="ECO:0007669"/>
    <property type="project" value="UniProtKB-ARBA"/>
</dbReference>
<evidence type="ECO:0000256" key="3">
    <source>
        <dbReference type="ARBA" id="ARBA00022598"/>
    </source>
</evidence>
<feature type="compositionally biased region" description="Polar residues" evidence="8">
    <location>
        <begin position="27"/>
        <end position="37"/>
    </location>
</feature>
<evidence type="ECO:0000313" key="11">
    <source>
        <dbReference type="EMBL" id="KAF9328360.1"/>
    </source>
</evidence>
<evidence type="ECO:0000256" key="8">
    <source>
        <dbReference type="SAM" id="MobiDB-lite"/>
    </source>
</evidence>
<evidence type="ECO:0000256" key="2">
    <source>
        <dbReference type="ARBA" id="ARBA00021364"/>
    </source>
</evidence>
<evidence type="ECO:0000256" key="7">
    <source>
        <dbReference type="RuleBase" id="RU000384"/>
    </source>
</evidence>
<dbReference type="GO" id="GO:0004356">
    <property type="term" value="F:glutamine synthetase activity"/>
    <property type="evidence" value="ECO:0007669"/>
    <property type="project" value="InterPro"/>
</dbReference>
<keyword evidence="12" id="KW-1185">Reference proteome</keyword>
<dbReference type="PROSITE" id="PS51987">
    <property type="entry name" value="GS_CATALYTIC"/>
    <property type="match status" value="1"/>
</dbReference>
<feature type="domain" description="GS catalytic" evidence="10">
    <location>
        <begin position="602"/>
        <end position="967"/>
    </location>
</feature>
<evidence type="ECO:0000256" key="1">
    <source>
        <dbReference type="ARBA" id="ARBA00009897"/>
    </source>
</evidence>
<proteinExistence type="inferred from homology"/>
<dbReference type="EMBL" id="JAAAUY010000572">
    <property type="protein sequence ID" value="KAF9328360.1"/>
    <property type="molecule type" value="Genomic_DNA"/>
</dbReference>
<keyword evidence="4" id="KW-0547">Nucleotide-binding</keyword>
<evidence type="ECO:0000259" key="10">
    <source>
        <dbReference type="PROSITE" id="PS51987"/>
    </source>
</evidence>
<evidence type="ECO:0000256" key="6">
    <source>
        <dbReference type="PROSITE-ProRule" id="PRU01331"/>
    </source>
</evidence>
<dbReference type="FunFam" id="3.10.20.70:FF:000013">
    <property type="entry name" value="Glutamine synthetase bacteria"/>
    <property type="match status" value="1"/>
</dbReference>
<dbReference type="AlphaFoldDB" id="A0A9P5VJZ4"/>
<dbReference type="Gene3D" id="2.30.29.30">
    <property type="entry name" value="Pleckstrin-homology domain (PH domain)/Phosphotyrosine-binding domain (PTB)"/>
    <property type="match status" value="1"/>
</dbReference>
<keyword evidence="9" id="KW-0812">Transmembrane</keyword>
<dbReference type="PANTHER" id="PTHR43785:SF12">
    <property type="entry name" value="TYPE-1 GLUTAMINE SYNTHETASE 2"/>
    <property type="match status" value="1"/>
</dbReference>
<evidence type="ECO:0000313" key="12">
    <source>
        <dbReference type="Proteomes" id="UP000696485"/>
    </source>
</evidence>
<dbReference type="SUPFAM" id="SSF55931">
    <property type="entry name" value="Glutamine synthetase/guanido kinase"/>
    <property type="match status" value="1"/>
</dbReference>
<keyword evidence="9" id="KW-1133">Transmembrane helix</keyword>
<dbReference type="Proteomes" id="UP000696485">
    <property type="component" value="Unassembled WGS sequence"/>
</dbReference>
<dbReference type="Gene3D" id="3.30.590.10">
    <property type="entry name" value="Glutamine synthetase/guanido kinase, catalytic domain"/>
    <property type="match status" value="1"/>
</dbReference>
<protein>
    <recommendedName>
        <fullName evidence="2">Glutamine synthetase</fullName>
    </recommendedName>
</protein>
<dbReference type="Pfam" id="PF00120">
    <property type="entry name" value="Gln-synt_C"/>
    <property type="match status" value="1"/>
</dbReference>
<feature type="region of interest" description="Disordered" evidence="8">
    <location>
        <begin position="1"/>
        <end position="51"/>
    </location>
</feature>
<keyword evidence="5" id="KW-0067">ATP-binding</keyword>
<gene>
    <name evidence="11" type="ORF">BG006_008445</name>
</gene>
<dbReference type="InterPro" id="IPR036651">
    <property type="entry name" value="Gln_synt_N_sf"/>
</dbReference>
<dbReference type="PANTHER" id="PTHR43785">
    <property type="entry name" value="GAMMA-GLUTAMYLPUTRESCINE SYNTHETASE"/>
    <property type="match status" value="1"/>
</dbReference>
<dbReference type="InterPro" id="IPR008146">
    <property type="entry name" value="Gln_synth_cat_dom"/>
</dbReference>
<sequence>MNGASPKVPSPTGGAYPERPPTPRAPSLSSTPASNHALQAPQAVPNSARSKEEVSFEFDRHVQEIRRRRTVLKKAPLPDRDDFTRIEAESGKRVLDVRMYIQALYFTLWFYGLWLPAFILMFALRILNNRFGFLGGFKQALQLSDQQALTPAQNEFELKRRSTKMHSQLRQLIHSKDLTDWISQMTKIWGPCCQALLEENICYLERLKNLFRWVRPLQTWRVLALLSFYIVVTMFFPYMVVPAIGLFIGAEFFIFLPMQKYYPRFSHVFSPIEWVLWGIPTTAELAVELLTQQEDDRRRSMEVEGSMRSGMESFAAGEHELSPDSASFVSSLSPASKIKYEYQKRRGRSSSEASHVSDSFSMDDLQEKSEFHCLLRGKPGKLVVTEEALLFRSAKLLGREIEAQIAWEMIDTIKKSKIMNLGIWSMPGIDVTDINGRVLVFQNVVRRDDAFRKLVSTNNSPAPSTSSESDSSPISSPEITASGSSFANKVEQFTALLENDVRVKVAGVDLDGILRGKVMAKSKFLSILESGFGFCSVIFGWDMHDKTYAEELSISNAANGYRDIIAIPDLTTFRRIPWENDIPFFLLSFYDPKTRAPLSVCPRGVLKRVTDSLASLGWEAMCGVEFEFFNFRETPDTLAVKGHTAPQALTPGMFGYSLLRPSLHQDYFYDIFDQCKEFGINIESFHTETGPGVYEAALSYDTATRMADMANLFKLSVKQLGIKQGIMPTFMAKPYGDQPGCSGHIHFSIRDLATKANLFAAKPGENHSTTEGAEWETSVEGVDTMSQVMKWFTAGLLAGLPSTMAILAPNINSYKRLVENYWAPVTVSWGIESRVAAIRVIGPPQCDPKGTRLEMRVGGADINPHLAIAACLATGLYGIKNKLAMPAGPTTSEVEAEVAQGKVRVKAERLPKSLKDAAQAMLAPGSIARQVLGDAFVDHYGATRLNEYRLWETAVTTWETKRYFELV</sequence>
<dbReference type="InterPro" id="IPR014746">
    <property type="entry name" value="Gln_synth/guanido_kin_cat_dom"/>
</dbReference>
<feature type="region of interest" description="Disordered" evidence="8">
    <location>
        <begin position="456"/>
        <end position="479"/>
    </location>
</feature>
<feature type="transmembrane region" description="Helical" evidence="9">
    <location>
        <begin position="222"/>
        <end position="254"/>
    </location>
</feature>
<accession>A0A9P5VJZ4</accession>
<comment type="similarity">
    <text evidence="1 6 7">Belongs to the glutamine synthetase family.</text>
</comment>
<name>A0A9P5VJZ4_9FUNG</name>
<comment type="caution">
    <text evidence="11">The sequence shown here is derived from an EMBL/GenBank/DDBJ whole genome shotgun (WGS) entry which is preliminary data.</text>
</comment>
<reference evidence="11" key="1">
    <citation type="journal article" date="2020" name="Fungal Divers.">
        <title>Resolving the Mortierellaceae phylogeny through synthesis of multi-gene phylogenetics and phylogenomics.</title>
        <authorList>
            <person name="Vandepol N."/>
            <person name="Liber J."/>
            <person name="Desiro A."/>
            <person name="Na H."/>
            <person name="Kennedy M."/>
            <person name="Barry K."/>
            <person name="Grigoriev I.V."/>
            <person name="Miller A.N."/>
            <person name="O'Donnell K."/>
            <person name="Stajich J.E."/>
            <person name="Bonito G."/>
        </authorList>
    </citation>
    <scope>NUCLEOTIDE SEQUENCE</scope>
    <source>
        <strain evidence="11">NVP1</strain>
    </source>
</reference>
<dbReference type="GO" id="GO:0005524">
    <property type="term" value="F:ATP binding"/>
    <property type="evidence" value="ECO:0007669"/>
    <property type="project" value="UniProtKB-KW"/>
</dbReference>
<dbReference type="Gene3D" id="3.10.20.70">
    <property type="entry name" value="Glutamine synthetase, N-terminal domain"/>
    <property type="match status" value="1"/>
</dbReference>
<feature type="transmembrane region" description="Helical" evidence="9">
    <location>
        <begin position="103"/>
        <end position="124"/>
    </location>
</feature>
<dbReference type="InterPro" id="IPR011993">
    <property type="entry name" value="PH-like_dom_sf"/>
</dbReference>